<evidence type="ECO:0000313" key="3">
    <source>
        <dbReference type="Proteomes" id="UP000742460"/>
    </source>
</evidence>
<dbReference type="Proteomes" id="UP000742460">
    <property type="component" value="Unassembled WGS sequence"/>
</dbReference>
<dbReference type="AlphaFoldDB" id="A0A921MXA4"/>
<accession>A0A921MXA4</accession>
<feature type="region of interest" description="Disordered" evidence="1">
    <location>
        <begin position="144"/>
        <end position="203"/>
    </location>
</feature>
<evidence type="ECO:0000313" key="2">
    <source>
        <dbReference type="EMBL" id="HJG91846.1"/>
    </source>
</evidence>
<dbReference type="InterPro" id="IPR021555">
    <property type="entry name" value="DUF3000"/>
</dbReference>
<feature type="compositionally biased region" description="Basic and acidic residues" evidence="1">
    <location>
        <begin position="242"/>
        <end position="251"/>
    </location>
</feature>
<organism evidence="2 3">
    <name type="scientific">Brachybacterium massiliense</name>
    <dbReference type="NCBI Taxonomy" id="1755098"/>
    <lineage>
        <taxon>Bacteria</taxon>
        <taxon>Bacillati</taxon>
        <taxon>Actinomycetota</taxon>
        <taxon>Actinomycetes</taxon>
        <taxon>Micrococcales</taxon>
        <taxon>Dermabacteraceae</taxon>
        <taxon>Brachybacterium</taxon>
    </lineage>
</organism>
<name>A0A921MXA4_9MICO</name>
<proteinExistence type="predicted"/>
<evidence type="ECO:0000256" key="1">
    <source>
        <dbReference type="SAM" id="MobiDB-lite"/>
    </source>
</evidence>
<dbReference type="Pfam" id="PF11452">
    <property type="entry name" value="DUF3000"/>
    <property type="match status" value="1"/>
</dbReference>
<reference evidence="2" key="1">
    <citation type="journal article" date="2021" name="PeerJ">
        <title>Extensive microbial diversity within the chicken gut microbiome revealed by metagenomics and culture.</title>
        <authorList>
            <person name="Gilroy R."/>
            <person name="Ravi A."/>
            <person name="Getino M."/>
            <person name="Pursley I."/>
            <person name="Horton D.L."/>
            <person name="Alikhan N.F."/>
            <person name="Baker D."/>
            <person name="Gharbi K."/>
            <person name="Hall N."/>
            <person name="Watson M."/>
            <person name="Adriaenssens E.M."/>
            <person name="Foster-Nyarko E."/>
            <person name="Jarju S."/>
            <person name="Secka A."/>
            <person name="Antonio M."/>
            <person name="Oren A."/>
            <person name="Chaudhuri R.R."/>
            <person name="La Ragione R."/>
            <person name="Hildebrand F."/>
            <person name="Pallen M.J."/>
        </authorList>
    </citation>
    <scope>NUCLEOTIDE SEQUENCE</scope>
    <source>
        <strain evidence="2">ChiGjej5B5-22894</strain>
    </source>
</reference>
<protein>
    <submittedName>
        <fullName evidence="2">DUF3000 domain-containing protein</fullName>
    </submittedName>
</protein>
<comment type="caution">
    <text evidence="2">The sequence shown here is derived from an EMBL/GenBank/DDBJ whole genome shotgun (WGS) entry which is preliminary data.</text>
</comment>
<feature type="region of interest" description="Disordered" evidence="1">
    <location>
        <begin position="220"/>
        <end position="251"/>
    </location>
</feature>
<sequence length="251" mass="26843">MSVHRIRSGDDTFRAAVDAMTRTPQRQEFTWRTIPAPSRMAPSTWACTGEIVVHEDELASGRLVILHDPAGQESWDGTYRMVALVQAQLEAEFAIESMLGDVAWSWVTESLELHGAEARELGCTATRVVSQSYGALASRPSTVDVEMRVSWTPEPPEPPETPEPPEPSVSSQASEPSAHPGAHATTGALAPGQLPVRSDEAPEIDLGPHFAAWTAMLAAAGGLPPAPPRIAPIAPTHRARAPRTESAGEAR</sequence>
<feature type="compositionally biased region" description="Low complexity" evidence="1">
    <location>
        <begin position="168"/>
        <end position="177"/>
    </location>
</feature>
<feature type="compositionally biased region" description="Pro residues" evidence="1">
    <location>
        <begin position="153"/>
        <end position="167"/>
    </location>
</feature>
<dbReference type="EMBL" id="DYUE01000210">
    <property type="protein sequence ID" value="HJG91846.1"/>
    <property type="molecule type" value="Genomic_DNA"/>
</dbReference>
<gene>
    <name evidence="2" type="ORF">K8V81_08975</name>
</gene>
<reference evidence="2" key="2">
    <citation type="submission" date="2021-09" db="EMBL/GenBank/DDBJ databases">
        <authorList>
            <person name="Gilroy R."/>
        </authorList>
    </citation>
    <scope>NUCLEOTIDE SEQUENCE</scope>
    <source>
        <strain evidence="2">ChiGjej5B5-22894</strain>
    </source>
</reference>